<comment type="caution">
    <text evidence="1">The sequence shown here is derived from an EMBL/GenBank/DDBJ whole genome shotgun (WGS) entry which is preliminary data.</text>
</comment>
<gene>
    <name evidence="1" type="ORF">QBC46DRAFT_393019</name>
</gene>
<dbReference type="EMBL" id="MU853858">
    <property type="protein sequence ID" value="KAK3937278.1"/>
    <property type="molecule type" value="Genomic_DNA"/>
</dbReference>
<evidence type="ECO:0000313" key="1">
    <source>
        <dbReference type="EMBL" id="KAK3937278.1"/>
    </source>
</evidence>
<organism evidence="1 2">
    <name type="scientific">Diplogelasinospora grovesii</name>
    <dbReference type="NCBI Taxonomy" id="303347"/>
    <lineage>
        <taxon>Eukaryota</taxon>
        <taxon>Fungi</taxon>
        <taxon>Dikarya</taxon>
        <taxon>Ascomycota</taxon>
        <taxon>Pezizomycotina</taxon>
        <taxon>Sordariomycetes</taxon>
        <taxon>Sordariomycetidae</taxon>
        <taxon>Sordariales</taxon>
        <taxon>Diplogelasinosporaceae</taxon>
        <taxon>Diplogelasinospora</taxon>
    </lineage>
</organism>
<accession>A0AAN6S271</accession>
<sequence length="52" mass="5206">MTTSDGEASSFIVDLDLAMKSAAAATADGLVDNSDNLSMLANVASMAIDGEP</sequence>
<name>A0AAN6S271_9PEZI</name>
<dbReference type="Proteomes" id="UP001303473">
    <property type="component" value="Unassembled WGS sequence"/>
</dbReference>
<dbReference type="AlphaFoldDB" id="A0AAN6S271"/>
<keyword evidence="2" id="KW-1185">Reference proteome</keyword>
<reference evidence="2" key="1">
    <citation type="journal article" date="2023" name="Mol. Phylogenet. Evol.">
        <title>Genome-scale phylogeny and comparative genomics of the fungal order Sordariales.</title>
        <authorList>
            <person name="Hensen N."/>
            <person name="Bonometti L."/>
            <person name="Westerberg I."/>
            <person name="Brannstrom I.O."/>
            <person name="Guillou S."/>
            <person name="Cros-Aarteil S."/>
            <person name="Calhoun S."/>
            <person name="Haridas S."/>
            <person name="Kuo A."/>
            <person name="Mondo S."/>
            <person name="Pangilinan J."/>
            <person name="Riley R."/>
            <person name="LaButti K."/>
            <person name="Andreopoulos B."/>
            <person name="Lipzen A."/>
            <person name="Chen C."/>
            <person name="Yan M."/>
            <person name="Daum C."/>
            <person name="Ng V."/>
            <person name="Clum A."/>
            <person name="Steindorff A."/>
            <person name="Ohm R.A."/>
            <person name="Martin F."/>
            <person name="Silar P."/>
            <person name="Natvig D.O."/>
            <person name="Lalanne C."/>
            <person name="Gautier V."/>
            <person name="Ament-Velasquez S.L."/>
            <person name="Kruys A."/>
            <person name="Hutchinson M.I."/>
            <person name="Powell A.J."/>
            <person name="Barry K."/>
            <person name="Miller A.N."/>
            <person name="Grigoriev I.V."/>
            <person name="Debuchy R."/>
            <person name="Gladieux P."/>
            <person name="Hiltunen Thoren M."/>
            <person name="Johannesson H."/>
        </authorList>
    </citation>
    <scope>NUCLEOTIDE SEQUENCE [LARGE SCALE GENOMIC DNA]</scope>
    <source>
        <strain evidence="2">CBS 340.73</strain>
    </source>
</reference>
<proteinExistence type="predicted"/>
<evidence type="ECO:0000313" key="2">
    <source>
        <dbReference type="Proteomes" id="UP001303473"/>
    </source>
</evidence>
<protein>
    <submittedName>
        <fullName evidence="1">Uncharacterized protein</fullName>
    </submittedName>
</protein>